<keyword evidence="2" id="KW-0812">Transmembrane</keyword>
<feature type="transmembrane region" description="Helical" evidence="2">
    <location>
        <begin position="150"/>
        <end position="171"/>
    </location>
</feature>
<keyword evidence="2" id="KW-0472">Membrane</keyword>
<dbReference type="KEGG" id="cvn:111121605"/>
<keyword evidence="3" id="KW-0732">Signal</keyword>
<protein>
    <submittedName>
        <fullName evidence="5 6">Uncharacterized protein LOC111121605</fullName>
    </submittedName>
</protein>
<evidence type="ECO:0000313" key="4">
    <source>
        <dbReference type="Proteomes" id="UP000694844"/>
    </source>
</evidence>
<evidence type="ECO:0000256" key="3">
    <source>
        <dbReference type="SAM" id="SignalP"/>
    </source>
</evidence>
<proteinExistence type="predicted"/>
<organism evidence="4 5">
    <name type="scientific">Crassostrea virginica</name>
    <name type="common">Eastern oyster</name>
    <dbReference type="NCBI Taxonomy" id="6565"/>
    <lineage>
        <taxon>Eukaryota</taxon>
        <taxon>Metazoa</taxon>
        <taxon>Spiralia</taxon>
        <taxon>Lophotrochozoa</taxon>
        <taxon>Mollusca</taxon>
        <taxon>Bivalvia</taxon>
        <taxon>Autobranchia</taxon>
        <taxon>Pteriomorphia</taxon>
        <taxon>Ostreida</taxon>
        <taxon>Ostreoidea</taxon>
        <taxon>Ostreidae</taxon>
        <taxon>Crassostrea</taxon>
    </lineage>
</organism>
<evidence type="ECO:0000256" key="2">
    <source>
        <dbReference type="SAM" id="Phobius"/>
    </source>
</evidence>
<dbReference type="RefSeq" id="XP_022318666.1">
    <property type="nucleotide sequence ID" value="XM_022462958.1"/>
</dbReference>
<evidence type="ECO:0000313" key="5">
    <source>
        <dbReference type="RefSeq" id="XP_022318663.1"/>
    </source>
</evidence>
<accession>A0A8B8CS70</accession>
<feature type="chain" id="PRO_5044666190" evidence="3">
    <location>
        <begin position="20"/>
        <end position="232"/>
    </location>
</feature>
<evidence type="ECO:0000256" key="1">
    <source>
        <dbReference type="SAM" id="MobiDB-lite"/>
    </source>
</evidence>
<reference evidence="5 6" key="1">
    <citation type="submission" date="2025-04" db="UniProtKB">
        <authorList>
            <consortium name="RefSeq"/>
        </authorList>
    </citation>
    <scope>IDENTIFICATION</scope>
    <source>
        <tissue evidence="5 6">Whole sample</tissue>
    </source>
</reference>
<dbReference type="RefSeq" id="XP_022318665.1">
    <property type="nucleotide sequence ID" value="XM_022462957.1"/>
</dbReference>
<dbReference type="AlphaFoldDB" id="A0A8B8CS70"/>
<keyword evidence="4" id="KW-1185">Reference proteome</keyword>
<dbReference type="OrthoDB" id="6159503at2759"/>
<feature type="compositionally biased region" description="Acidic residues" evidence="1">
    <location>
        <begin position="99"/>
        <end position="110"/>
    </location>
</feature>
<dbReference type="RefSeq" id="XP_022318663.1">
    <property type="nucleotide sequence ID" value="XM_022462955.1"/>
</dbReference>
<evidence type="ECO:0000313" key="6">
    <source>
        <dbReference type="RefSeq" id="XP_022318665.1"/>
    </source>
</evidence>
<gene>
    <name evidence="5 6 7" type="primary">LOC111121605</name>
</gene>
<keyword evidence="2" id="KW-1133">Transmembrane helix</keyword>
<sequence length="232" mass="26411">MKNVVFLLVSVAVLGLSLGQDTSLDPTKGKCPRRIPYSDLEKPKPCRHEKPFCPEGLICCPCPESGNKYCVRPRDDEVDVDPTDLMGHDGEHYDCHEDHDDDDDDDDDKEETDRVFETDRLADMEEGHTGKKSRHRIRCHRLRMHRILKIVLPVVGLIFVVVIIVIVACCIRRRRMRRAAQQDKQAPYTPGNIAPVGDKSVMKGFLGLDFSPEVFVSSETPYKKLQEENARI</sequence>
<dbReference type="GeneID" id="111121605"/>
<dbReference type="Proteomes" id="UP000694844">
    <property type="component" value="Chromosome 2"/>
</dbReference>
<feature type="signal peptide" evidence="3">
    <location>
        <begin position="1"/>
        <end position="19"/>
    </location>
</feature>
<feature type="compositionally biased region" description="Basic and acidic residues" evidence="1">
    <location>
        <begin position="89"/>
        <end position="98"/>
    </location>
</feature>
<feature type="region of interest" description="Disordered" evidence="1">
    <location>
        <begin position="89"/>
        <end position="116"/>
    </location>
</feature>
<evidence type="ECO:0000313" key="7">
    <source>
        <dbReference type="RefSeq" id="XP_022318666.1"/>
    </source>
</evidence>
<name>A0A8B8CS70_CRAVI</name>